<protein>
    <submittedName>
        <fullName evidence="2">Uncharacterized protein</fullName>
    </submittedName>
</protein>
<dbReference type="AlphaFoldDB" id="A0A1S2NIB1"/>
<accession>A0A1S2NIB1</accession>
<evidence type="ECO:0000313" key="2">
    <source>
        <dbReference type="EMBL" id="OIJ44464.1"/>
    </source>
</evidence>
<dbReference type="Proteomes" id="UP000180246">
    <property type="component" value="Unassembled WGS sequence"/>
</dbReference>
<sequence>MEGRTLMEDSTVRQPNNDRLNPRLQELASSTNSMLQTLTKGRNLRAEVMKQYDNGDSPAFQS</sequence>
<reference evidence="2 3" key="1">
    <citation type="submission" date="2014-10" db="EMBL/GenBank/DDBJ databases">
        <authorList>
            <person name="Seo M.-J."/>
            <person name="Seok Y.J."/>
            <person name="Cha I.-T."/>
        </authorList>
    </citation>
    <scope>NUCLEOTIDE SEQUENCE [LARGE SCALE GENOMIC DNA]</scope>
    <source>
        <strain evidence="2 3">NEU</strain>
    </source>
</reference>
<comment type="caution">
    <text evidence="2">The sequence shown here is derived from an EMBL/GenBank/DDBJ whole genome shotgun (WGS) entry which is preliminary data.</text>
</comment>
<feature type="region of interest" description="Disordered" evidence="1">
    <location>
        <begin position="1"/>
        <end position="22"/>
    </location>
</feature>
<gene>
    <name evidence="2" type="ORF">LO55_231</name>
</gene>
<feature type="compositionally biased region" description="Basic and acidic residues" evidence="1">
    <location>
        <begin position="1"/>
        <end position="11"/>
    </location>
</feature>
<evidence type="ECO:0000313" key="3">
    <source>
        <dbReference type="Proteomes" id="UP000180246"/>
    </source>
</evidence>
<dbReference type="EMBL" id="JRYB01000001">
    <property type="protein sequence ID" value="OIJ44464.1"/>
    <property type="molecule type" value="Genomic_DNA"/>
</dbReference>
<proteinExistence type="predicted"/>
<name>A0A1S2NIB1_9BURK</name>
<organism evidence="2 3">
    <name type="scientific">Massilia timonae</name>
    <dbReference type="NCBI Taxonomy" id="47229"/>
    <lineage>
        <taxon>Bacteria</taxon>
        <taxon>Pseudomonadati</taxon>
        <taxon>Pseudomonadota</taxon>
        <taxon>Betaproteobacteria</taxon>
        <taxon>Burkholderiales</taxon>
        <taxon>Oxalobacteraceae</taxon>
        <taxon>Telluria group</taxon>
        <taxon>Massilia</taxon>
    </lineage>
</organism>
<evidence type="ECO:0000256" key="1">
    <source>
        <dbReference type="SAM" id="MobiDB-lite"/>
    </source>
</evidence>